<keyword evidence="4 10" id="KW-0732">Signal</keyword>
<evidence type="ECO:0000256" key="9">
    <source>
        <dbReference type="SAM" id="Phobius"/>
    </source>
</evidence>
<dbReference type="PANTHER" id="PTHR23130">
    <property type="entry name" value="CYTOCHROME B561 AND DOMON DOMAIN-CONTAINING PROTEIN"/>
    <property type="match status" value="1"/>
</dbReference>
<keyword evidence="7 9" id="KW-0472">Membrane</keyword>
<feature type="transmembrane region" description="Helical" evidence="9">
    <location>
        <begin position="232"/>
        <end position="252"/>
    </location>
</feature>
<dbReference type="AlphaFoldDB" id="A0AAD2G5P2"/>
<dbReference type="PROSITE" id="PS50836">
    <property type="entry name" value="DOMON"/>
    <property type="match status" value="1"/>
</dbReference>
<evidence type="ECO:0000259" key="12">
    <source>
        <dbReference type="PROSITE" id="PS50939"/>
    </source>
</evidence>
<feature type="region of interest" description="Disordered" evidence="8">
    <location>
        <begin position="294"/>
        <end position="319"/>
    </location>
</feature>
<gene>
    <name evidence="13" type="ORF">CYCCA115_LOCUS20271</name>
</gene>
<comment type="subcellular location">
    <subcellularLocation>
        <location evidence="1">Membrane</location>
    </subcellularLocation>
</comment>
<dbReference type="Pfam" id="PF03351">
    <property type="entry name" value="DOMON"/>
    <property type="match status" value="1"/>
</dbReference>
<dbReference type="PANTHER" id="PTHR23130:SF171">
    <property type="entry name" value="OS01G0895300 PROTEIN"/>
    <property type="match status" value="1"/>
</dbReference>
<dbReference type="GO" id="GO:0016020">
    <property type="term" value="C:membrane"/>
    <property type="evidence" value="ECO:0007669"/>
    <property type="project" value="UniProtKB-SubCell"/>
</dbReference>
<feature type="domain" description="Cytochrome b561" evidence="12">
    <location>
        <begin position="160"/>
        <end position="389"/>
    </location>
</feature>
<dbReference type="CDD" id="cd08760">
    <property type="entry name" value="Cyt_b561_FRRS1_like"/>
    <property type="match status" value="1"/>
</dbReference>
<keyword evidence="3 9" id="KW-0812">Transmembrane</keyword>
<reference evidence="13" key="1">
    <citation type="submission" date="2023-08" db="EMBL/GenBank/DDBJ databases">
        <authorList>
            <person name="Audoor S."/>
            <person name="Bilcke G."/>
        </authorList>
    </citation>
    <scope>NUCLEOTIDE SEQUENCE</scope>
</reference>
<name>A0AAD2G5P2_9STRA</name>
<accession>A0AAD2G5P2</accession>
<evidence type="ECO:0000256" key="2">
    <source>
        <dbReference type="ARBA" id="ARBA00022448"/>
    </source>
</evidence>
<protein>
    <recommendedName>
        <fullName evidence="15">Cytochrome b561 domain-containing protein</fullName>
    </recommendedName>
</protein>
<evidence type="ECO:0000256" key="7">
    <source>
        <dbReference type="ARBA" id="ARBA00023136"/>
    </source>
</evidence>
<sequence length="391" mass="41610">MYPRVTNLMMLGWLVIAAAPFAAPTNPPGADSSILELTGGLKGSTLAYLFTFDDPNTGGKDSITVTYTTPVTGWVSVGTSETGLMIGSDAVIGIPDTGEVKKYSLTSLALSDVKPMPDDKQTLVNAAITQANGFTTLTYTKILVEDGEIPINRVGENIFIAAHGPSSTLGYHSARGSFSLSGKVIERDDSLWVVHGWLAAIAWGVMCPLAILAGLFRKYIPGQGTWYQIHRILQTLVIVLTIASVAVAIAALNKETPASLSANHFSSDFSDGHRLIGLLVLIFGIGQAANGSIRPHLPSKPEPDDDEEGNQSTPPPAGEKSVARKLWEVLHRLLGVGLLALAWYQVDLGIVWYHEIFNNGDSESTLNAFYGVIGVLGALIVIGVAMRVLMG</sequence>
<dbReference type="EMBL" id="CAKOGP040002158">
    <property type="protein sequence ID" value="CAJ1963677.1"/>
    <property type="molecule type" value="Genomic_DNA"/>
</dbReference>
<keyword evidence="5" id="KW-0249">Electron transport</keyword>
<dbReference type="InterPro" id="IPR005018">
    <property type="entry name" value="DOMON_domain"/>
</dbReference>
<proteinExistence type="predicted"/>
<evidence type="ECO:0000256" key="4">
    <source>
        <dbReference type="ARBA" id="ARBA00022729"/>
    </source>
</evidence>
<evidence type="ECO:0008006" key="15">
    <source>
        <dbReference type="Google" id="ProtNLM"/>
    </source>
</evidence>
<dbReference type="InterPro" id="IPR006593">
    <property type="entry name" value="Cyt_b561/ferric_Rdtase_TM"/>
</dbReference>
<dbReference type="InterPro" id="IPR045266">
    <property type="entry name" value="DOH_DOMON"/>
</dbReference>
<keyword evidence="2" id="KW-0813">Transport</keyword>
<evidence type="ECO:0000256" key="5">
    <source>
        <dbReference type="ARBA" id="ARBA00022982"/>
    </source>
</evidence>
<evidence type="ECO:0000313" key="14">
    <source>
        <dbReference type="Proteomes" id="UP001295423"/>
    </source>
</evidence>
<feature type="transmembrane region" description="Helical" evidence="9">
    <location>
        <begin position="366"/>
        <end position="389"/>
    </location>
</feature>
<evidence type="ECO:0000256" key="8">
    <source>
        <dbReference type="SAM" id="MobiDB-lite"/>
    </source>
</evidence>
<evidence type="ECO:0000256" key="6">
    <source>
        <dbReference type="ARBA" id="ARBA00022989"/>
    </source>
</evidence>
<dbReference type="Gene3D" id="1.20.120.1770">
    <property type="match status" value="1"/>
</dbReference>
<feature type="domain" description="DOMON" evidence="11">
    <location>
        <begin position="44"/>
        <end position="164"/>
    </location>
</feature>
<feature type="chain" id="PRO_5042149932" description="Cytochrome b561 domain-containing protein" evidence="10">
    <location>
        <begin position="25"/>
        <end position="391"/>
    </location>
</feature>
<feature type="signal peptide" evidence="10">
    <location>
        <begin position="1"/>
        <end position="24"/>
    </location>
</feature>
<keyword evidence="14" id="KW-1185">Reference proteome</keyword>
<dbReference type="CDD" id="cd09631">
    <property type="entry name" value="DOMON_DOH"/>
    <property type="match status" value="1"/>
</dbReference>
<keyword evidence="6 9" id="KW-1133">Transmembrane helix</keyword>
<evidence type="ECO:0000256" key="1">
    <source>
        <dbReference type="ARBA" id="ARBA00004370"/>
    </source>
</evidence>
<comment type="caution">
    <text evidence="13">The sequence shown here is derived from an EMBL/GenBank/DDBJ whole genome shotgun (WGS) entry which is preliminary data.</text>
</comment>
<dbReference type="Proteomes" id="UP001295423">
    <property type="component" value="Unassembled WGS sequence"/>
</dbReference>
<dbReference type="PROSITE" id="PS50939">
    <property type="entry name" value="CYTOCHROME_B561"/>
    <property type="match status" value="1"/>
</dbReference>
<organism evidence="13 14">
    <name type="scientific">Cylindrotheca closterium</name>
    <dbReference type="NCBI Taxonomy" id="2856"/>
    <lineage>
        <taxon>Eukaryota</taxon>
        <taxon>Sar</taxon>
        <taxon>Stramenopiles</taxon>
        <taxon>Ochrophyta</taxon>
        <taxon>Bacillariophyta</taxon>
        <taxon>Bacillariophyceae</taxon>
        <taxon>Bacillariophycidae</taxon>
        <taxon>Bacillariales</taxon>
        <taxon>Bacillariaceae</taxon>
        <taxon>Cylindrotheca</taxon>
    </lineage>
</organism>
<evidence type="ECO:0000256" key="10">
    <source>
        <dbReference type="SAM" id="SignalP"/>
    </source>
</evidence>
<feature type="transmembrane region" description="Helical" evidence="9">
    <location>
        <begin position="197"/>
        <end position="220"/>
    </location>
</feature>
<evidence type="ECO:0000313" key="13">
    <source>
        <dbReference type="EMBL" id="CAJ1963677.1"/>
    </source>
</evidence>
<dbReference type="SMART" id="SM00665">
    <property type="entry name" value="B561"/>
    <property type="match status" value="1"/>
</dbReference>
<evidence type="ECO:0000259" key="11">
    <source>
        <dbReference type="PROSITE" id="PS50836"/>
    </source>
</evidence>
<feature type="transmembrane region" description="Helical" evidence="9">
    <location>
        <begin position="329"/>
        <end position="346"/>
    </location>
</feature>
<evidence type="ECO:0000256" key="3">
    <source>
        <dbReference type="ARBA" id="ARBA00022692"/>
    </source>
</evidence>